<dbReference type="InterPro" id="IPR001279">
    <property type="entry name" value="Metallo-B-lactamas"/>
</dbReference>
<feature type="domain" description="Metallo-beta-lactamase" evidence="2">
    <location>
        <begin position="36"/>
        <end position="230"/>
    </location>
</feature>
<dbReference type="PANTHER" id="PTHR42951">
    <property type="entry name" value="METALLO-BETA-LACTAMASE DOMAIN-CONTAINING"/>
    <property type="match status" value="1"/>
</dbReference>
<dbReference type="CDD" id="cd16282">
    <property type="entry name" value="metallo-hydrolase-like_MBL-fold"/>
    <property type="match status" value="1"/>
</dbReference>
<evidence type="ECO:0000259" key="2">
    <source>
        <dbReference type="SMART" id="SM00849"/>
    </source>
</evidence>
<dbReference type="PANTHER" id="PTHR42951:SF4">
    <property type="entry name" value="ACYL-COENZYME A THIOESTERASE MBLAC2"/>
    <property type="match status" value="1"/>
</dbReference>
<gene>
    <name evidence="3" type="ORF">RGD00_18400</name>
</gene>
<evidence type="ECO:0000256" key="1">
    <source>
        <dbReference type="ARBA" id="ARBA00005250"/>
    </source>
</evidence>
<reference evidence="3 4" key="1">
    <citation type="submission" date="2023-09" db="EMBL/GenBank/DDBJ databases">
        <title>Xinfangfangia sedmenti sp. nov., isolated the sedment.</title>
        <authorList>
            <person name="Xu L."/>
        </authorList>
    </citation>
    <scope>NUCLEOTIDE SEQUENCE [LARGE SCALE GENOMIC DNA]</scope>
    <source>
        <strain evidence="3 4">LG-4</strain>
    </source>
</reference>
<dbReference type="SUPFAM" id="SSF56281">
    <property type="entry name" value="Metallo-hydrolase/oxidoreductase"/>
    <property type="match status" value="1"/>
</dbReference>
<dbReference type="RefSeq" id="WP_310458741.1">
    <property type="nucleotide sequence ID" value="NZ_JAVKPH010000029.1"/>
</dbReference>
<dbReference type="Pfam" id="PF00753">
    <property type="entry name" value="Lactamase_B"/>
    <property type="match status" value="1"/>
</dbReference>
<accession>A0ABU1FCG9</accession>
<sequence length="298" mass="31590">MTDQTLPPDAPAVDAAALREILPGVHVIADRRVPLVPNIGIVEGRDAVLVVDTGMGPVNGATVLAAARGIAGDRPLILTLTHFHPEHAFGAQAFKGVAKILYNAAQRDELAERGPGYLAMFRGFGPGVAAALEGTELVMPDAVYEGGSHRIDLGGRVAELRTWGLAHTAADQVVWLPEDRVLFVGDLAEERIFPIFPWFPPDDAVLDAARWQAVLGHLLALDPAVVVPGHGAVGGPAILTAVSAYMDEVRDAVARARAEGVAEGDLAARLAPVIRAAHPDWDAPEWIDFAIRYYATQG</sequence>
<protein>
    <submittedName>
        <fullName evidence="3">MBL fold metallo-hydrolase</fullName>
    </submittedName>
</protein>
<organism evidence="3 4">
    <name type="scientific">Ruixingdingia sedimenti</name>
    <dbReference type="NCBI Taxonomy" id="3073604"/>
    <lineage>
        <taxon>Bacteria</taxon>
        <taxon>Pseudomonadati</taxon>
        <taxon>Pseudomonadota</taxon>
        <taxon>Alphaproteobacteria</taxon>
        <taxon>Rhodobacterales</taxon>
        <taxon>Paracoccaceae</taxon>
        <taxon>Ruixingdingia</taxon>
    </lineage>
</organism>
<dbReference type="Gene3D" id="3.60.15.10">
    <property type="entry name" value="Ribonuclease Z/Hydroxyacylglutathione hydrolase-like"/>
    <property type="match status" value="1"/>
</dbReference>
<dbReference type="EMBL" id="JAVKPH010000029">
    <property type="protein sequence ID" value="MDR5654585.1"/>
    <property type="molecule type" value="Genomic_DNA"/>
</dbReference>
<dbReference type="SMART" id="SM00849">
    <property type="entry name" value="Lactamase_B"/>
    <property type="match status" value="1"/>
</dbReference>
<dbReference type="InterPro" id="IPR050855">
    <property type="entry name" value="NDM-1-like"/>
</dbReference>
<dbReference type="InterPro" id="IPR036866">
    <property type="entry name" value="RibonucZ/Hydroxyglut_hydro"/>
</dbReference>
<name>A0ABU1FCG9_9RHOB</name>
<comment type="caution">
    <text evidence="3">The sequence shown here is derived from an EMBL/GenBank/DDBJ whole genome shotgun (WGS) entry which is preliminary data.</text>
</comment>
<proteinExistence type="inferred from homology"/>
<comment type="similarity">
    <text evidence="1">Belongs to the metallo-beta-lactamase superfamily. Class-B beta-lactamase family.</text>
</comment>
<evidence type="ECO:0000313" key="3">
    <source>
        <dbReference type="EMBL" id="MDR5654585.1"/>
    </source>
</evidence>
<keyword evidence="4" id="KW-1185">Reference proteome</keyword>
<dbReference type="Proteomes" id="UP001247754">
    <property type="component" value="Unassembled WGS sequence"/>
</dbReference>
<evidence type="ECO:0000313" key="4">
    <source>
        <dbReference type="Proteomes" id="UP001247754"/>
    </source>
</evidence>